<dbReference type="RefSeq" id="WP_092499819.1">
    <property type="nucleotide sequence ID" value="NZ_FOFG01000026.1"/>
</dbReference>
<dbReference type="SUPFAM" id="SSF56349">
    <property type="entry name" value="DNA breaking-rejoining enzymes"/>
    <property type="match status" value="1"/>
</dbReference>
<comment type="similarity">
    <text evidence="1">Belongs to the 'phage' integrase family.</text>
</comment>
<dbReference type="GO" id="GO:0003677">
    <property type="term" value="F:DNA binding"/>
    <property type="evidence" value="ECO:0007669"/>
    <property type="project" value="UniProtKB-UniRule"/>
</dbReference>
<sequence length="389" mass="44080">MASVRKRKWVAPDGADREAWIVAYTDQGGKRRLKTFDKKKDADRYRTQVETEVEKGIHTPDSESITVREACARYLDICERRYREKDGIARTTLAARRGIIRKHIDPLIGNVKLSRLSAPMVQEWVDGLRADKDDPRSPWIMAHILQCFRQAITEAQRSGLVARNVVKEAPPRVAAMPSERLEIPTKEEVRRVLEIAETAIIGMGEVGRACLAAEIAVFTGMREGEIFALMWSNVDFEKRIIRVRHSANRWGDIKEPKSRAGVRDVPIPPMLLKKLKEWKLASKPNRKGLVLASRNGTPLSTPNFHKTEWPRLLGQAKLLTSEGRNRYHFHALRHFAASLFIEQGLPPKRVQYLMGHASITITFDRYGHLFPGDGLEEAAATAIESSLRG</sequence>
<dbReference type="Gene3D" id="1.10.150.130">
    <property type="match status" value="1"/>
</dbReference>
<dbReference type="PROSITE" id="PS51898">
    <property type="entry name" value="TYR_RECOMBINASE"/>
    <property type="match status" value="1"/>
</dbReference>
<evidence type="ECO:0000256" key="5">
    <source>
        <dbReference type="PROSITE-ProRule" id="PRU01248"/>
    </source>
</evidence>
<keyword evidence="3 5" id="KW-0238">DNA-binding</keyword>
<dbReference type="InterPro" id="IPR011010">
    <property type="entry name" value="DNA_brk_join_enz"/>
</dbReference>
<dbReference type="PANTHER" id="PTHR30349">
    <property type="entry name" value="PHAGE INTEGRASE-RELATED"/>
    <property type="match status" value="1"/>
</dbReference>
<gene>
    <name evidence="8" type="ORF">SAMN05216548_12626</name>
</gene>
<dbReference type="GO" id="GO:0006310">
    <property type="term" value="P:DNA recombination"/>
    <property type="evidence" value="ECO:0007669"/>
    <property type="project" value="UniProtKB-KW"/>
</dbReference>
<feature type="domain" description="Core-binding (CB)" evidence="7">
    <location>
        <begin position="65"/>
        <end position="156"/>
    </location>
</feature>
<dbReference type="EMBL" id="FOFG01000026">
    <property type="protein sequence ID" value="SER57390.1"/>
    <property type="molecule type" value="Genomic_DNA"/>
</dbReference>
<dbReference type="CDD" id="cd01189">
    <property type="entry name" value="INT_ICEBs1_C_like"/>
    <property type="match status" value="1"/>
</dbReference>
<dbReference type="Proteomes" id="UP000199647">
    <property type="component" value="Unassembled WGS sequence"/>
</dbReference>
<reference evidence="8 9" key="1">
    <citation type="submission" date="2016-10" db="EMBL/GenBank/DDBJ databases">
        <authorList>
            <person name="de Groot N.N."/>
        </authorList>
    </citation>
    <scope>NUCLEOTIDE SEQUENCE [LARGE SCALE GENOMIC DNA]</scope>
    <source>
        <strain evidence="8 9">A52C2</strain>
    </source>
</reference>
<evidence type="ECO:0000259" key="6">
    <source>
        <dbReference type="PROSITE" id="PS51898"/>
    </source>
</evidence>
<evidence type="ECO:0000259" key="7">
    <source>
        <dbReference type="PROSITE" id="PS51900"/>
    </source>
</evidence>
<dbReference type="PANTHER" id="PTHR30349:SF41">
    <property type="entry name" value="INTEGRASE_RECOMBINASE PROTEIN MJ0367-RELATED"/>
    <property type="match status" value="1"/>
</dbReference>
<organism evidence="8 9">
    <name type="scientific">Faunimonas pinastri</name>
    <dbReference type="NCBI Taxonomy" id="1855383"/>
    <lineage>
        <taxon>Bacteria</taxon>
        <taxon>Pseudomonadati</taxon>
        <taxon>Pseudomonadota</taxon>
        <taxon>Alphaproteobacteria</taxon>
        <taxon>Hyphomicrobiales</taxon>
        <taxon>Afifellaceae</taxon>
        <taxon>Faunimonas</taxon>
    </lineage>
</organism>
<dbReference type="InterPro" id="IPR010998">
    <property type="entry name" value="Integrase_recombinase_N"/>
</dbReference>
<dbReference type="InterPro" id="IPR044068">
    <property type="entry name" value="CB"/>
</dbReference>
<keyword evidence="9" id="KW-1185">Reference proteome</keyword>
<proteinExistence type="inferred from homology"/>
<evidence type="ECO:0000256" key="2">
    <source>
        <dbReference type="ARBA" id="ARBA00022908"/>
    </source>
</evidence>
<dbReference type="STRING" id="1855383.SAMN05216548_12626"/>
<evidence type="ECO:0000313" key="9">
    <source>
        <dbReference type="Proteomes" id="UP000199647"/>
    </source>
</evidence>
<keyword evidence="2" id="KW-0229">DNA integration</keyword>
<name>A0A1H9QAC2_9HYPH</name>
<dbReference type="Pfam" id="PF14659">
    <property type="entry name" value="Phage_int_SAM_3"/>
    <property type="match status" value="1"/>
</dbReference>
<dbReference type="InterPro" id="IPR013762">
    <property type="entry name" value="Integrase-like_cat_sf"/>
</dbReference>
<evidence type="ECO:0000256" key="3">
    <source>
        <dbReference type="ARBA" id="ARBA00023125"/>
    </source>
</evidence>
<keyword evidence="4" id="KW-0233">DNA recombination</keyword>
<protein>
    <submittedName>
        <fullName evidence="8">Site-specific recombinase XerD</fullName>
    </submittedName>
</protein>
<evidence type="ECO:0000256" key="1">
    <source>
        <dbReference type="ARBA" id="ARBA00008857"/>
    </source>
</evidence>
<evidence type="ECO:0000313" key="8">
    <source>
        <dbReference type="EMBL" id="SER57390.1"/>
    </source>
</evidence>
<dbReference type="AlphaFoldDB" id="A0A1H9QAC2"/>
<accession>A0A1H9QAC2</accession>
<dbReference type="GO" id="GO:0015074">
    <property type="term" value="P:DNA integration"/>
    <property type="evidence" value="ECO:0007669"/>
    <property type="project" value="UniProtKB-KW"/>
</dbReference>
<dbReference type="Pfam" id="PF00589">
    <property type="entry name" value="Phage_integrase"/>
    <property type="match status" value="1"/>
</dbReference>
<dbReference type="PROSITE" id="PS51900">
    <property type="entry name" value="CB"/>
    <property type="match status" value="1"/>
</dbReference>
<feature type="domain" description="Tyr recombinase" evidence="6">
    <location>
        <begin position="179"/>
        <end position="380"/>
    </location>
</feature>
<dbReference type="InterPro" id="IPR002104">
    <property type="entry name" value="Integrase_catalytic"/>
</dbReference>
<dbReference type="InterPro" id="IPR004107">
    <property type="entry name" value="Integrase_SAM-like_N"/>
</dbReference>
<evidence type="ECO:0000256" key="4">
    <source>
        <dbReference type="ARBA" id="ARBA00023172"/>
    </source>
</evidence>
<dbReference type="OrthoDB" id="6388170at2"/>
<dbReference type="Gene3D" id="1.10.443.10">
    <property type="entry name" value="Intergrase catalytic core"/>
    <property type="match status" value="1"/>
</dbReference>
<dbReference type="InterPro" id="IPR050090">
    <property type="entry name" value="Tyrosine_recombinase_XerCD"/>
</dbReference>